<dbReference type="SUPFAM" id="SSF53474">
    <property type="entry name" value="alpha/beta-Hydrolases"/>
    <property type="match status" value="2"/>
</dbReference>
<evidence type="ECO:0008006" key="4">
    <source>
        <dbReference type="Google" id="ProtNLM"/>
    </source>
</evidence>
<protein>
    <recommendedName>
        <fullName evidence="4">Alpha/beta hydrolase</fullName>
    </recommendedName>
</protein>
<comment type="caution">
    <text evidence="2">The sequence shown here is derived from an EMBL/GenBank/DDBJ whole genome shotgun (WGS) entry which is preliminary data.</text>
</comment>
<dbReference type="Gene3D" id="3.40.50.1820">
    <property type="entry name" value="alpha/beta hydrolase"/>
    <property type="match status" value="1"/>
</dbReference>
<feature type="transmembrane region" description="Helical" evidence="1">
    <location>
        <begin position="161"/>
        <end position="179"/>
    </location>
</feature>
<dbReference type="RefSeq" id="WP_172110660.1">
    <property type="nucleotide sequence ID" value="NZ_JABFDN010000003.1"/>
</dbReference>
<keyword evidence="1" id="KW-0812">Transmembrane</keyword>
<name>A0ABX2CCN3_9BRAD</name>
<organism evidence="2 3">
    <name type="scientific">Bradyrhizobium aeschynomenes</name>
    <dbReference type="NCBI Taxonomy" id="2734909"/>
    <lineage>
        <taxon>Bacteria</taxon>
        <taxon>Pseudomonadati</taxon>
        <taxon>Pseudomonadota</taxon>
        <taxon>Alphaproteobacteria</taxon>
        <taxon>Hyphomicrobiales</taxon>
        <taxon>Nitrobacteraceae</taxon>
        <taxon>Bradyrhizobium</taxon>
    </lineage>
</organism>
<keyword evidence="1" id="KW-0472">Membrane</keyword>
<evidence type="ECO:0000256" key="1">
    <source>
        <dbReference type="SAM" id="Phobius"/>
    </source>
</evidence>
<gene>
    <name evidence="2" type="ORF">HL667_11210</name>
</gene>
<accession>A0ABX2CCN3</accession>
<keyword evidence="1" id="KW-1133">Transmembrane helix</keyword>
<evidence type="ECO:0000313" key="3">
    <source>
        <dbReference type="Proteomes" id="UP000886476"/>
    </source>
</evidence>
<reference evidence="2" key="1">
    <citation type="submission" date="2020-05" db="EMBL/GenBank/DDBJ databases">
        <title>Nod-independent and nitrogen-fixing Bradyrhizobium aeschynomene sp. nov. isolated from nodules of Aeschynomene indica.</title>
        <authorList>
            <person name="Zhang Z."/>
        </authorList>
    </citation>
    <scope>NUCLEOTIDE SEQUENCE</scope>
    <source>
        <strain evidence="2">83012</strain>
    </source>
</reference>
<dbReference type="EMBL" id="JABFDN010000003">
    <property type="protein sequence ID" value="NPU65563.1"/>
    <property type="molecule type" value="Genomic_DNA"/>
</dbReference>
<feature type="transmembrane region" description="Helical" evidence="1">
    <location>
        <begin position="130"/>
        <end position="149"/>
    </location>
</feature>
<evidence type="ECO:0000313" key="2">
    <source>
        <dbReference type="EMBL" id="NPU65563.1"/>
    </source>
</evidence>
<sequence>MRVQTRHVIYVQGYDPRGLAQYYRMFRTELRKFGRLYQLATTISRPHSRTDDEITSWSIETSTGDISGPGWTTRTNYDFLRFEDFIQSDLAAPIWRIVLQAVWIYLRLVAHGTIARFWKANWRFATFITWPHIILLLEATACAAIGFGVSRGLDAIGAPVLLGWIAGAATFAALLWAALRTFENQTYVLYLLCDTIWTWQFAHRQRPEWDARIDRFARYLTEVAVRSEADEIVIVGHSSGSFLAAEMLARALKLDPALGRHGPRLLLLTLGGNFPIIGFHRAAGDFRDHLRRLAVEPSVDWIDCQARKDVMNFFQFDPITAHGVEVGDTRRNPTIVPVRFREIIRPARYNAFRWQFFRVHFQFVMANERPHAYDFFMIVCGPIPLRERMARPAAALAIATATDSASREKAWTELVSPVYCGAAAAVDLSSSMEPLVRRRG</sequence>
<keyword evidence="3" id="KW-1185">Reference proteome</keyword>
<dbReference type="InterPro" id="IPR029058">
    <property type="entry name" value="AB_hydrolase_fold"/>
</dbReference>
<dbReference type="Proteomes" id="UP000886476">
    <property type="component" value="Unassembled WGS sequence"/>
</dbReference>
<proteinExistence type="predicted"/>